<gene>
    <name evidence="1" type="ORF">JOD64_001566</name>
</gene>
<name>A0ABS2LR04_9ACTN</name>
<evidence type="ECO:0000313" key="2">
    <source>
        <dbReference type="Proteomes" id="UP000764837"/>
    </source>
</evidence>
<keyword evidence="2" id="KW-1185">Reference proteome</keyword>
<comment type="caution">
    <text evidence="1">The sequence shown here is derived from an EMBL/GenBank/DDBJ whole genome shotgun (WGS) entry which is preliminary data.</text>
</comment>
<organism evidence="1 2">
    <name type="scientific">Micromonospora luteifusca</name>
    <dbReference type="NCBI Taxonomy" id="709860"/>
    <lineage>
        <taxon>Bacteria</taxon>
        <taxon>Bacillati</taxon>
        <taxon>Actinomycetota</taxon>
        <taxon>Actinomycetes</taxon>
        <taxon>Micromonosporales</taxon>
        <taxon>Micromonosporaceae</taxon>
        <taxon>Micromonospora</taxon>
    </lineage>
</organism>
<accession>A0ABS2LR04</accession>
<sequence length="40" mass="4096">MLAIGSPPAQVLTVADGLLSAAGLLDASDGSPCVYPRRRR</sequence>
<protein>
    <submittedName>
        <fullName evidence="1">Uncharacterized protein</fullName>
    </submittedName>
</protein>
<evidence type="ECO:0000313" key="1">
    <source>
        <dbReference type="EMBL" id="MBM7490344.1"/>
    </source>
</evidence>
<dbReference type="RefSeq" id="WP_275581412.1">
    <property type="nucleotide sequence ID" value="NZ_JAFBBP010000001.1"/>
</dbReference>
<dbReference type="Proteomes" id="UP000764837">
    <property type="component" value="Unassembled WGS sequence"/>
</dbReference>
<dbReference type="EMBL" id="JAFBBP010000001">
    <property type="protein sequence ID" value="MBM7490344.1"/>
    <property type="molecule type" value="Genomic_DNA"/>
</dbReference>
<reference evidence="1 2" key="1">
    <citation type="submission" date="2021-01" db="EMBL/GenBank/DDBJ databases">
        <title>Sequencing the genomes of 1000 actinobacteria strains.</title>
        <authorList>
            <person name="Klenk H.-P."/>
        </authorList>
    </citation>
    <scope>NUCLEOTIDE SEQUENCE [LARGE SCALE GENOMIC DNA]</scope>
    <source>
        <strain evidence="1 2">DSM 100204</strain>
    </source>
</reference>
<proteinExistence type="predicted"/>